<feature type="region of interest" description="Disordered" evidence="1">
    <location>
        <begin position="70"/>
        <end position="91"/>
    </location>
</feature>
<dbReference type="Proteomes" id="UP000186914">
    <property type="component" value="Unassembled WGS sequence"/>
</dbReference>
<dbReference type="EMBL" id="FTNO01000001">
    <property type="protein sequence ID" value="SIR14342.1"/>
    <property type="molecule type" value="Genomic_DNA"/>
</dbReference>
<evidence type="ECO:0000313" key="2">
    <source>
        <dbReference type="EMBL" id="SIR14342.1"/>
    </source>
</evidence>
<feature type="region of interest" description="Disordered" evidence="1">
    <location>
        <begin position="121"/>
        <end position="156"/>
    </location>
</feature>
<proteinExistence type="predicted"/>
<feature type="compositionally biased region" description="Polar residues" evidence="1">
    <location>
        <begin position="1"/>
        <end position="16"/>
    </location>
</feature>
<dbReference type="AlphaFoldDB" id="A0A1N6YI89"/>
<sequence>MGTTMSENEGENTQSIPELLEAAVQDDSDAQPSDDQLSDDRANGGSLGRNIGGIVGCGVGMLVGRKLGKSLEMRVKNRPEGEKSKVSQEERLRKRVQDALNVSRREARQILAAADIRGDQVVEDAELETENEGPETEIEDESGGKPDLNDLSDDDLRSLANDLFDELERRKAAQ</sequence>
<accession>A0A1N6YI89</accession>
<organism evidence="2 3">
    <name type="scientific">Haladaptatus litoreus</name>
    <dbReference type="NCBI Taxonomy" id="553468"/>
    <lineage>
        <taxon>Archaea</taxon>
        <taxon>Methanobacteriati</taxon>
        <taxon>Methanobacteriota</taxon>
        <taxon>Stenosarchaea group</taxon>
        <taxon>Halobacteria</taxon>
        <taxon>Halobacteriales</taxon>
        <taxon>Haladaptataceae</taxon>
        <taxon>Haladaptatus</taxon>
    </lineage>
</organism>
<name>A0A1N6YI89_9EURY</name>
<gene>
    <name evidence="2" type="ORF">SAMN05421858_1581</name>
</gene>
<feature type="compositionally biased region" description="Acidic residues" evidence="1">
    <location>
        <begin position="121"/>
        <end position="141"/>
    </location>
</feature>
<evidence type="ECO:0000256" key="1">
    <source>
        <dbReference type="SAM" id="MobiDB-lite"/>
    </source>
</evidence>
<keyword evidence="3" id="KW-1185">Reference proteome</keyword>
<protein>
    <recommendedName>
        <fullName evidence="4">Gas vesicle protein</fullName>
    </recommendedName>
</protein>
<evidence type="ECO:0000313" key="3">
    <source>
        <dbReference type="Proteomes" id="UP000186914"/>
    </source>
</evidence>
<feature type="region of interest" description="Disordered" evidence="1">
    <location>
        <begin position="1"/>
        <end position="53"/>
    </location>
</feature>
<evidence type="ECO:0008006" key="4">
    <source>
        <dbReference type="Google" id="ProtNLM"/>
    </source>
</evidence>
<reference evidence="3" key="1">
    <citation type="submission" date="2017-01" db="EMBL/GenBank/DDBJ databases">
        <authorList>
            <person name="Varghese N."/>
            <person name="Submissions S."/>
        </authorList>
    </citation>
    <scope>NUCLEOTIDE SEQUENCE [LARGE SCALE GENOMIC DNA]</scope>
    <source>
        <strain evidence="3">CGMCC 1.7737</strain>
    </source>
</reference>